<feature type="active site" description="Proton donor/acceptor" evidence="6">
    <location>
        <position position="228"/>
    </location>
</feature>
<evidence type="ECO:0000313" key="11">
    <source>
        <dbReference type="EMBL" id="RMB63158.1"/>
    </source>
</evidence>
<keyword evidence="8" id="KW-0732">Signal</keyword>
<evidence type="ECO:0000313" key="10">
    <source>
        <dbReference type="EMBL" id="MBM0243163.1"/>
    </source>
</evidence>
<keyword evidence="5 6" id="KW-0961">Cell wall biogenesis/degradation</keyword>
<dbReference type="GO" id="GO:0071972">
    <property type="term" value="F:peptidoglycan L,D-transpeptidase activity"/>
    <property type="evidence" value="ECO:0007669"/>
    <property type="project" value="TreeGrafter"/>
</dbReference>
<organism evidence="11 12">
    <name type="scientific">Corynebacterium macginleyi</name>
    <dbReference type="NCBI Taxonomy" id="38290"/>
    <lineage>
        <taxon>Bacteria</taxon>
        <taxon>Bacillati</taxon>
        <taxon>Actinomycetota</taxon>
        <taxon>Actinomycetes</taxon>
        <taxon>Mycobacteriales</taxon>
        <taxon>Corynebacteriaceae</taxon>
        <taxon>Corynebacterium</taxon>
    </lineage>
</organism>
<dbReference type="SUPFAM" id="SSF141523">
    <property type="entry name" value="L,D-transpeptidase catalytic domain-like"/>
    <property type="match status" value="1"/>
</dbReference>
<dbReference type="GO" id="GO:0005576">
    <property type="term" value="C:extracellular region"/>
    <property type="evidence" value="ECO:0007669"/>
    <property type="project" value="TreeGrafter"/>
</dbReference>
<dbReference type="GO" id="GO:0018104">
    <property type="term" value="P:peptidoglycan-protein cross-linking"/>
    <property type="evidence" value="ECO:0007669"/>
    <property type="project" value="TreeGrafter"/>
</dbReference>
<evidence type="ECO:0000256" key="7">
    <source>
        <dbReference type="SAM" id="MobiDB-lite"/>
    </source>
</evidence>
<dbReference type="PANTHER" id="PTHR30582">
    <property type="entry name" value="L,D-TRANSPEPTIDASE"/>
    <property type="match status" value="1"/>
</dbReference>
<dbReference type="EMBL" id="JAACBX020000001">
    <property type="protein sequence ID" value="MBM0243163.1"/>
    <property type="molecule type" value="Genomic_DNA"/>
</dbReference>
<reference evidence="11 12" key="1">
    <citation type="submission" date="2018-10" db="EMBL/GenBank/DDBJ databases">
        <title>Corynebacterium macginleyi genome sequencing and assembly of the type strain and two clinical samples.</title>
        <authorList>
            <person name="Bernier A.-M."/>
            <person name="Bernard K."/>
        </authorList>
    </citation>
    <scope>NUCLEOTIDE SEQUENCE [LARGE SCALE GENOMIC DNA]</scope>
    <source>
        <strain evidence="11 12">NML 120205</strain>
    </source>
</reference>
<dbReference type="RefSeq" id="WP_121910604.1">
    <property type="nucleotide sequence ID" value="NZ_CP068291.1"/>
</dbReference>
<keyword evidence="2" id="KW-0808">Transferase</keyword>
<feature type="signal peptide" evidence="8">
    <location>
        <begin position="1"/>
        <end position="19"/>
    </location>
</feature>
<dbReference type="UniPathway" id="UPA00219"/>
<evidence type="ECO:0000256" key="1">
    <source>
        <dbReference type="ARBA" id="ARBA00004752"/>
    </source>
</evidence>
<protein>
    <submittedName>
        <fullName evidence="10 11">L,D-transpeptidase</fullName>
    </submittedName>
</protein>
<dbReference type="InterPro" id="IPR005490">
    <property type="entry name" value="LD_TPept_cat_dom"/>
</dbReference>
<sequence>MSKFSLRKLSATVAAPAVAGVVALSTTVGAPAASAQQLPSLQQLSAHAQQQIDNFYGQTRDQAWQTRNDILSQAERYTPELVPNVQSTVDSALEFVFPGLIAQKNEEARLAREAAERAHAHQIAEEKSRAEEAARRAEDQRRANQFDRGSCPADAKICVDLDGRRTWLQESGEVSYISPSMSAGMVGEETPRGTFHVNRKVKDEVSREFNNAPMPYSIYFTRNGHAFHLDDTNVDSNGCVHLPYNAAVRYWNDVQIGDKVYIY</sequence>
<dbReference type="PROSITE" id="PS52029">
    <property type="entry name" value="LD_TPASE"/>
    <property type="match status" value="1"/>
</dbReference>
<feature type="active site" description="Nucleophile" evidence="6">
    <location>
        <position position="239"/>
    </location>
</feature>
<dbReference type="GO" id="GO:0071555">
    <property type="term" value="P:cell wall organization"/>
    <property type="evidence" value="ECO:0007669"/>
    <property type="project" value="UniProtKB-UniRule"/>
</dbReference>
<feature type="region of interest" description="Disordered" evidence="7">
    <location>
        <begin position="120"/>
        <end position="148"/>
    </location>
</feature>
<dbReference type="OrthoDB" id="8887048at2"/>
<dbReference type="EMBL" id="REGC01000003">
    <property type="protein sequence ID" value="RMB63158.1"/>
    <property type="molecule type" value="Genomic_DNA"/>
</dbReference>
<feature type="chain" id="PRO_5039575021" evidence="8">
    <location>
        <begin position="20"/>
        <end position="263"/>
    </location>
</feature>
<dbReference type="Proteomes" id="UP000270649">
    <property type="component" value="Unassembled WGS sequence"/>
</dbReference>
<dbReference type="PANTHER" id="PTHR30582:SF2">
    <property type="entry name" value="L,D-TRANSPEPTIDASE YCIB-RELATED"/>
    <property type="match status" value="1"/>
</dbReference>
<dbReference type="Pfam" id="PF03734">
    <property type="entry name" value="YkuD"/>
    <property type="match status" value="1"/>
</dbReference>
<comment type="pathway">
    <text evidence="1 6">Cell wall biogenesis; peptidoglycan biosynthesis.</text>
</comment>
<dbReference type="InterPro" id="IPR050979">
    <property type="entry name" value="LD-transpeptidase"/>
</dbReference>
<evidence type="ECO:0000256" key="2">
    <source>
        <dbReference type="ARBA" id="ARBA00022679"/>
    </source>
</evidence>
<keyword evidence="3 6" id="KW-0133">Cell shape</keyword>
<keyword evidence="13" id="KW-1185">Reference proteome</keyword>
<dbReference type="Gene3D" id="2.40.440.10">
    <property type="entry name" value="L,D-transpeptidase catalytic domain-like"/>
    <property type="match status" value="1"/>
</dbReference>
<dbReference type="InterPro" id="IPR038063">
    <property type="entry name" value="Transpep_catalytic_dom"/>
</dbReference>
<evidence type="ECO:0000256" key="3">
    <source>
        <dbReference type="ARBA" id="ARBA00022960"/>
    </source>
</evidence>
<dbReference type="CDD" id="cd16913">
    <property type="entry name" value="YkuD_like"/>
    <property type="match status" value="1"/>
</dbReference>
<evidence type="ECO:0000313" key="12">
    <source>
        <dbReference type="Proteomes" id="UP000270649"/>
    </source>
</evidence>
<dbReference type="AlphaFoldDB" id="A0A3M0HHA2"/>
<evidence type="ECO:0000256" key="5">
    <source>
        <dbReference type="ARBA" id="ARBA00023316"/>
    </source>
</evidence>
<keyword evidence="4 6" id="KW-0573">Peptidoglycan synthesis</keyword>
<evidence type="ECO:0000259" key="9">
    <source>
        <dbReference type="PROSITE" id="PS52029"/>
    </source>
</evidence>
<evidence type="ECO:0000256" key="8">
    <source>
        <dbReference type="SAM" id="SignalP"/>
    </source>
</evidence>
<comment type="caution">
    <text evidence="11">The sequence shown here is derived from an EMBL/GenBank/DDBJ whole genome shotgun (WGS) entry which is preliminary data.</text>
</comment>
<feature type="domain" description="L,D-TPase catalytic" evidence="9">
    <location>
        <begin position="155"/>
        <end position="263"/>
    </location>
</feature>
<dbReference type="GO" id="GO:0016740">
    <property type="term" value="F:transferase activity"/>
    <property type="evidence" value="ECO:0007669"/>
    <property type="project" value="UniProtKB-KW"/>
</dbReference>
<name>A0A3M0HHA2_9CORY</name>
<dbReference type="GeneID" id="92745417"/>
<gene>
    <name evidence="11" type="ORF">D9543_04020</name>
    <name evidence="10" type="ORF">GWO63_002445</name>
</gene>
<dbReference type="GO" id="GO:0008360">
    <property type="term" value="P:regulation of cell shape"/>
    <property type="evidence" value="ECO:0007669"/>
    <property type="project" value="UniProtKB-UniRule"/>
</dbReference>
<evidence type="ECO:0000256" key="6">
    <source>
        <dbReference type="PROSITE-ProRule" id="PRU01373"/>
    </source>
</evidence>
<reference evidence="10 13" key="2">
    <citation type="submission" date="2021-01" db="EMBL/GenBank/DDBJ databases">
        <title>Complete genome sequences of Corynebacterium macginleyi strains isolated from infectious keratitis.</title>
        <authorList>
            <person name="Sagerfors S."/>
            <person name="Poehlein A."/>
            <person name="Soderquist B."/>
            <person name="Bruggemann H."/>
        </authorList>
    </citation>
    <scope>NUCLEOTIDE SEQUENCE [LARGE SCALE GENOMIC DNA]</scope>
    <source>
        <strain evidence="10 13">12T220</strain>
    </source>
</reference>
<evidence type="ECO:0000313" key="13">
    <source>
        <dbReference type="Proteomes" id="UP001518680"/>
    </source>
</evidence>
<evidence type="ECO:0000256" key="4">
    <source>
        <dbReference type="ARBA" id="ARBA00022984"/>
    </source>
</evidence>
<accession>A0A3M0HHA2</accession>
<proteinExistence type="predicted"/>
<dbReference type="Proteomes" id="UP001518680">
    <property type="component" value="Unassembled WGS sequence"/>
</dbReference>
<feature type="compositionally biased region" description="Basic and acidic residues" evidence="7">
    <location>
        <begin position="120"/>
        <end position="145"/>
    </location>
</feature>